<dbReference type="Proteomes" id="UP000061010">
    <property type="component" value="Chromosome"/>
</dbReference>
<reference evidence="1 2" key="1">
    <citation type="journal article" date="2015" name="Genome Announc.">
        <title>Complete Genome Sequencing of Stenotrophomonas acidaminiphila ZAC14D2_NAIMI4_2, a Multidrug-Resistant Strain Isolated from Sediments of a Polluted River in Mexico, Uncovers New Antibiotic Resistance Genes and a Novel Class-II Lasso Peptide Biosynthesis Gene Cluster.</title>
        <authorList>
            <person name="Vinuesa P."/>
            <person name="Ochoa-Sanchez L.E."/>
        </authorList>
    </citation>
    <scope>NUCLEOTIDE SEQUENCE [LARGE SCALE GENOMIC DNA]</scope>
    <source>
        <strain evidence="1 2">ZAC14D2_NAIMI4_2</strain>
    </source>
</reference>
<dbReference type="KEGG" id="sacz:AOT14_33850"/>
<keyword evidence="2" id="KW-1185">Reference proteome</keyword>
<sequence>MSGFIANAGITPPSTDITSCAFWPVVNLDALRKELRIDGTVSAERLRAAAVAAVIDVNDDLDEWRGRQEAAGYTALADVPAPQVDGRSRQVVLYLRAVACATAAEVTERYRSFDASGAGDRKADALTPSIDELRRDLRFAIRDFLRVRRVTVELI</sequence>
<protein>
    <submittedName>
        <fullName evidence="1">Head completion/stabilization protein</fullName>
    </submittedName>
</protein>
<dbReference type="AlphaFoldDB" id="A0A0S1B3V6"/>
<evidence type="ECO:0000313" key="1">
    <source>
        <dbReference type="EMBL" id="ALJ29725.1"/>
    </source>
</evidence>
<dbReference type="EMBL" id="CP012900">
    <property type="protein sequence ID" value="ALJ29725.1"/>
    <property type="molecule type" value="Genomic_DNA"/>
</dbReference>
<evidence type="ECO:0000313" key="2">
    <source>
        <dbReference type="Proteomes" id="UP000061010"/>
    </source>
</evidence>
<dbReference type="OrthoDB" id="6312934at2"/>
<gene>
    <name evidence="1" type="ORF">AOT14_33850</name>
</gene>
<dbReference type="Pfam" id="PF05926">
    <property type="entry name" value="Phage_GPL"/>
    <property type="match status" value="1"/>
</dbReference>
<accession>A0A0S1B3V6</accession>
<dbReference type="PATRIC" id="fig|128780.6.peg.3428"/>
<dbReference type="InterPro" id="IPR009225">
    <property type="entry name" value="Phage_head_completion_GpL"/>
</dbReference>
<organism evidence="1 2">
    <name type="scientific">Stenotrophomonas acidaminiphila</name>
    <dbReference type="NCBI Taxonomy" id="128780"/>
    <lineage>
        <taxon>Bacteria</taxon>
        <taxon>Pseudomonadati</taxon>
        <taxon>Pseudomonadota</taxon>
        <taxon>Gammaproteobacteria</taxon>
        <taxon>Lysobacterales</taxon>
        <taxon>Lysobacteraceae</taxon>
        <taxon>Stenotrophomonas</taxon>
    </lineage>
</organism>
<proteinExistence type="predicted"/>
<name>A0A0S1B3V6_9GAMM</name>